<feature type="region of interest" description="Disordered" evidence="1">
    <location>
        <begin position="1"/>
        <end position="37"/>
    </location>
</feature>
<keyword evidence="4" id="KW-1185">Reference proteome</keyword>
<evidence type="ECO:0000259" key="2">
    <source>
        <dbReference type="Pfam" id="PF08818"/>
    </source>
</evidence>
<dbReference type="Gene3D" id="3.90.1150.200">
    <property type="match status" value="1"/>
</dbReference>
<comment type="caution">
    <text evidence="3">The sequence shown here is derived from an EMBL/GenBank/DDBJ whole genome shotgun (WGS) entry which is preliminary data.</text>
</comment>
<dbReference type="InterPro" id="IPR014922">
    <property type="entry name" value="YdhG-like"/>
</dbReference>
<feature type="domain" description="YdhG-like" evidence="2">
    <location>
        <begin position="50"/>
        <end position="140"/>
    </location>
</feature>
<dbReference type="OrthoDB" id="32458at2"/>
<dbReference type="AlphaFoldDB" id="A0A511JGW2"/>
<protein>
    <recommendedName>
        <fullName evidence="2">YdhG-like domain-containing protein</fullName>
    </recommendedName>
</protein>
<dbReference type="Pfam" id="PF08818">
    <property type="entry name" value="DUF1801"/>
    <property type="match status" value="1"/>
</dbReference>
<evidence type="ECO:0000313" key="3">
    <source>
        <dbReference type="EMBL" id="GEL97214.1"/>
    </source>
</evidence>
<dbReference type="Proteomes" id="UP000321049">
    <property type="component" value="Unassembled WGS sequence"/>
</dbReference>
<gene>
    <name evidence="3" type="ORF">CTE05_07610</name>
</gene>
<name>A0A511JGW2_9CELL</name>
<accession>A0A511JGW2</accession>
<evidence type="ECO:0000313" key="4">
    <source>
        <dbReference type="Proteomes" id="UP000321049"/>
    </source>
</evidence>
<dbReference type="RefSeq" id="WP_146844763.1">
    <property type="nucleotide sequence ID" value="NZ_BJWH01000002.1"/>
</dbReference>
<dbReference type="SUPFAM" id="SSF159888">
    <property type="entry name" value="YdhG-like"/>
    <property type="match status" value="1"/>
</dbReference>
<sequence length="141" mass="15645">MAESKKAGAFTEEERDAMKERAKETRRGSKAANGEQDLLEKIAEMDEDDRAMAERIHAIVTETAPELAPKTWYGQPAYAKDGKVVVFFQAASKFKTRYATLGFNEEARLDDGSMWPTAFALVSLTPADEKRIAELVKKAVG</sequence>
<dbReference type="EMBL" id="BJWH01000002">
    <property type="protein sequence ID" value="GEL97214.1"/>
    <property type="molecule type" value="Genomic_DNA"/>
</dbReference>
<feature type="compositionally biased region" description="Basic and acidic residues" evidence="1">
    <location>
        <begin position="16"/>
        <end position="27"/>
    </location>
</feature>
<proteinExistence type="predicted"/>
<organism evidence="3 4">
    <name type="scientific">Cellulomonas terrae</name>
    <dbReference type="NCBI Taxonomy" id="311234"/>
    <lineage>
        <taxon>Bacteria</taxon>
        <taxon>Bacillati</taxon>
        <taxon>Actinomycetota</taxon>
        <taxon>Actinomycetes</taxon>
        <taxon>Micrococcales</taxon>
        <taxon>Cellulomonadaceae</taxon>
        <taxon>Cellulomonas</taxon>
    </lineage>
</organism>
<evidence type="ECO:0000256" key="1">
    <source>
        <dbReference type="SAM" id="MobiDB-lite"/>
    </source>
</evidence>
<reference evidence="3 4" key="1">
    <citation type="submission" date="2019-07" db="EMBL/GenBank/DDBJ databases">
        <title>Whole genome shotgun sequence of Cellulomonas terrae NBRC 100819.</title>
        <authorList>
            <person name="Hosoyama A."/>
            <person name="Uohara A."/>
            <person name="Ohji S."/>
            <person name="Ichikawa N."/>
        </authorList>
    </citation>
    <scope>NUCLEOTIDE SEQUENCE [LARGE SCALE GENOMIC DNA]</scope>
    <source>
        <strain evidence="3 4">NBRC 100819</strain>
    </source>
</reference>